<evidence type="ECO:0000313" key="3">
    <source>
        <dbReference type="Proteomes" id="UP001341840"/>
    </source>
</evidence>
<dbReference type="EMBL" id="JASCZI010000012">
    <property type="protein sequence ID" value="MED6106578.1"/>
    <property type="molecule type" value="Genomic_DNA"/>
</dbReference>
<feature type="region of interest" description="Disordered" evidence="1">
    <location>
        <begin position="1"/>
        <end position="104"/>
    </location>
</feature>
<evidence type="ECO:0000256" key="1">
    <source>
        <dbReference type="SAM" id="MobiDB-lite"/>
    </source>
</evidence>
<proteinExistence type="predicted"/>
<sequence length="104" mass="11360">MSNQDEEGVVYTDHSSDEQRRNQHIERQPEDLDLNASANDETGIGDDNIDSGGVQNRQPQPHTPNPRVKTLHAGNGTRGQGTPERERGTQNHHTTAKVAAPDAS</sequence>
<keyword evidence="3" id="KW-1185">Reference proteome</keyword>
<gene>
    <name evidence="2" type="ORF">PIB30_005862</name>
</gene>
<feature type="compositionally biased region" description="Basic and acidic residues" evidence="1">
    <location>
        <begin position="14"/>
        <end position="30"/>
    </location>
</feature>
<comment type="caution">
    <text evidence="2">The sequence shown here is derived from an EMBL/GenBank/DDBJ whole genome shotgun (WGS) entry which is preliminary data.</text>
</comment>
<reference evidence="2 3" key="1">
    <citation type="journal article" date="2023" name="Plants (Basel)">
        <title>Bridging the Gap: Combining Genomics and Transcriptomics Approaches to Understand Stylosanthes scabra, an Orphan Legume from the Brazilian Caatinga.</title>
        <authorList>
            <person name="Ferreira-Neto J.R.C."/>
            <person name="da Silva M.D."/>
            <person name="Binneck E."/>
            <person name="de Melo N.F."/>
            <person name="da Silva R.H."/>
            <person name="de Melo A.L.T.M."/>
            <person name="Pandolfi V."/>
            <person name="Bustamante F.O."/>
            <person name="Brasileiro-Vidal A.C."/>
            <person name="Benko-Iseppon A.M."/>
        </authorList>
    </citation>
    <scope>NUCLEOTIDE SEQUENCE [LARGE SCALE GENOMIC DNA]</scope>
    <source>
        <tissue evidence="2">Leaves</tissue>
    </source>
</reference>
<protein>
    <submittedName>
        <fullName evidence="2">Uncharacterized protein</fullName>
    </submittedName>
</protein>
<accession>A0ABU6Q428</accession>
<evidence type="ECO:0000313" key="2">
    <source>
        <dbReference type="EMBL" id="MED6106578.1"/>
    </source>
</evidence>
<dbReference type="Proteomes" id="UP001341840">
    <property type="component" value="Unassembled WGS sequence"/>
</dbReference>
<name>A0ABU6Q428_9FABA</name>
<organism evidence="2 3">
    <name type="scientific">Stylosanthes scabra</name>
    <dbReference type="NCBI Taxonomy" id="79078"/>
    <lineage>
        <taxon>Eukaryota</taxon>
        <taxon>Viridiplantae</taxon>
        <taxon>Streptophyta</taxon>
        <taxon>Embryophyta</taxon>
        <taxon>Tracheophyta</taxon>
        <taxon>Spermatophyta</taxon>
        <taxon>Magnoliopsida</taxon>
        <taxon>eudicotyledons</taxon>
        <taxon>Gunneridae</taxon>
        <taxon>Pentapetalae</taxon>
        <taxon>rosids</taxon>
        <taxon>fabids</taxon>
        <taxon>Fabales</taxon>
        <taxon>Fabaceae</taxon>
        <taxon>Papilionoideae</taxon>
        <taxon>50 kb inversion clade</taxon>
        <taxon>dalbergioids sensu lato</taxon>
        <taxon>Dalbergieae</taxon>
        <taxon>Pterocarpus clade</taxon>
        <taxon>Stylosanthes</taxon>
    </lineage>
</organism>